<keyword evidence="1" id="KW-0732">Signal</keyword>
<evidence type="ECO:0000256" key="1">
    <source>
        <dbReference type="SAM" id="SignalP"/>
    </source>
</evidence>
<dbReference type="SUPFAM" id="SSF53474">
    <property type="entry name" value="alpha/beta-Hydrolases"/>
    <property type="match status" value="1"/>
</dbReference>
<dbReference type="GO" id="GO:0016042">
    <property type="term" value="P:lipid catabolic process"/>
    <property type="evidence" value="ECO:0007669"/>
    <property type="project" value="InterPro"/>
</dbReference>
<dbReference type="STRING" id="4795.A0A225X2V7"/>
<feature type="signal peptide" evidence="1">
    <location>
        <begin position="1"/>
        <end position="18"/>
    </location>
</feature>
<dbReference type="Gene3D" id="3.40.50.1820">
    <property type="entry name" value="alpha/beta hydrolase"/>
    <property type="match status" value="2"/>
</dbReference>
<protein>
    <submittedName>
        <fullName evidence="2">Lipase secreted</fullName>
    </submittedName>
</protein>
<dbReference type="OrthoDB" id="122250at2759"/>
<keyword evidence="3" id="KW-1185">Reference proteome</keyword>
<dbReference type="InterPro" id="IPR029058">
    <property type="entry name" value="AB_hydrolase_fold"/>
</dbReference>
<proteinExistence type="predicted"/>
<dbReference type="InterPro" id="IPR005152">
    <property type="entry name" value="Lipase_secreted"/>
</dbReference>
<organism evidence="2 3">
    <name type="scientific">Phytophthora megakarya</name>
    <dbReference type="NCBI Taxonomy" id="4795"/>
    <lineage>
        <taxon>Eukaryota</taxon>
        <taxon>Sar</taxon>
        <taxon>Stramenopiles</taxon>
        <taxon>Oomycota</taxon>
        <taxon>Peronosporomycetes</taxon>
        <taxon>Peronosporales</taxon>
        <taxon>Peronosporaceae</taxon>
        <taxon>Phytophthora</taxon>
    </lineage>
</organism>
<dbReference type="PANTHER" id="PTHR34853">
    <property type="match status" value="1"/>
</dbReference>
<evidence type="ECO:0000313" key="2">
    <source>
        <dbReference type="EMBL" id="OWZ24256.1"/>
    </source>
</evidence>
<accession>A0A225X2V7</accession>
<comment type="caution">
    <text evidence="2">The sequence shown here is derived from an EMBL/GenBank/DDBJ whole genome shotgun (WGS) entry which is preliminary data.</text>
</comment>
<dbReference type="AlphaFoldDB" id="A0A225X2V7"/>
<evidence type="ECO:0000313" key="3">
    <source>
        <dbReference type="Proteomes" id="UP000198211"/>
    </source>
</evidence>
<name>A0A225X2V7_9STRA</name>
<feature type="chain" id="PRO_5025589056" evidence="1">
    <location>
        <begin position="19"/>
        <end position="403"/>
    </location>
</feature>
<gene>
    <name evidence="2" type="ORF">PHMEG_000735</name>
</gene>
<sequence>MLRFLTATLLFEPSITLATRASNFDVSRATAESYQCGDDCYDTLQVTNAADLDVVGADFDWDFYAVADNFSMSKPGDLLKIKPVDPTNLTTISGVSVYRIQYTSEDLNGTYVPVSGYIALPFSLPNNGEFPLVAYAHGTIGLYRGCAISNGPNLFDYNSWSLLSERGYAIVGTDYAGLGTYGTDHKYCAFPAHAKDLYHSVTAARHAFGSVLSTSWMAVGHSQGGGAVWKLAEDIETIANQTLCTSQDQTQQTEACRNEADNYLGTVALAPATKIWDTIQMTVAQLLSYSNFHSSSGASLLPVINLGIKRLYPAYNSTLLGGLMKAPYEASCGDGNEVHLKLYPKQDHSGVFTAAAPDWLQWMDDRFNGKATEGECVKQIKQAFDYKNVRAEPEVDLSTNSLN</sequence>
<dbReference type="Proteomes" id="UP000198211">
    <property type="component" value="Unassembled WGS sequence"/>
</dbReference>
<reference evidence="3" key="1">
    <citation type="submission" date="2017-03" db="EMBL/GenBank/DDBJ databases">
        <title>Phytopthora megakarya and P. palmivora, two closely related causual agents of cacao black pod achieved similar genome size and gene model numbers by different mechanisms.</title>
        <authorList>
            <person name="Ali S."/>
            <person name="Shao J."/>
            <person name="Larry D.J."/>
            <person name="Kronmiller B."/>
            <person name="Shen D."/>
            <person name="Strem M.D."/>
            <person name="Melnick R.L."/>
            <person name="Guiltinan M.J."/>
            <person name="Tyler B.M."/>
            <person name="Meinhardt L.W."/>
            <person name="Bailey B.A."/>
        </authorList>
    </citation>
    <scope>NUCLEOTIDE SEQUENCE [LARGE SCALE GENOMIC DNA]</scope>
    <source>
        <strain evidence="3">zdho120</strain>
    </source>
</reference>
<dbReference type="PANTHER" id="PTHR34853:SF1">
    <property type="entry name" value="LIPASE 5"/>
    <property type="match status" value="1"/>
</dbReference>
<dbReference type="EMBL" id="NBNE01000021">
    <property type="protein sequence ID" value="OWZ24256.1"/>
    <property type="molecule type" value="Genomic_DNA"/>
</dbReference>
<dbReference type="GO" id="GO:0004806">
    <property type="term" value="F:triacylglycerol lipase activity"/>
    <property type="evidence" value="ECO:0007669"/>
    <property type="project" value="InterPro"/>
</dbReference>